<comment type="caution">
    <text evidence="1">The sequence shown here is derived from an EMBL/GenBank/DDBJ whole genome shotgun (WGS) entry which is preliminary data.</text>
</comment>
<reference evidence="1 2" key="1">
    <citation type="submission" date="2018-04" db="EMBL/GenBank/DDBJ databases">
        <title>The genome of golden apple snail Pomacea canaliculata provides insight into stress tolerance and invasive adaptation.</title>
        <authorList>
            <person name="Liu C."/>
            <person name="Liu B."/>
            <person name="Ren Y."/>
            <person name="Zhang Y."/>
            <person name="Wang H."/>
            <person name="Li S."/>
            <person name="Jiang F."/>
            <person name="Yin L."/>
            <person name="Zhang G."/>
            <person name="Qian W."/>
            <person name="Fan W."/>
        </authorList>
    </citation>
    <scope>NUCLEOTIDE SEQUENCE [LARGE SCALE GENOMIC DNA]</scope>
    <source>
        <strain evidence="1">SZHN2017</strain>
        <tissue evidence="1">Muscle</tissue>
    </source>
</reference>
<dbReference type="Gene3D" id="2.40.10.10">
    <property type="entry name" value="Trypsin-like serine proteases"/>
    <property type="match status" value="1"/>
</dbReference>
<proteinExistence type="predicted"/>
<name>A0A2T7PYY7_POMCA</name>
<dbReference type="EMBL" id="PZQS01000001">
    <property type="protein sequence ID" value="PVD38643.1"/>
    <property type="molecule type" value="Genomic_DNA"/>
</dbReference>
<evidence type="ECO:0000313" key="1">
    <source>
        <dbReference type="EMBL" id="PVD38643.1"/>
    </source>
</evidence>
<accession>A0A2T7PYY7</accession>
<sequence>MCAAVDNGDGTYTIQLPVAVNIDSSTCSVQVCLYDQNTMASKVNFSSCTVAGYGDRESQTFEYTSDLTSSTIVNTFSKSCCDAILDSSQFQSDSTVGITDAAKTNAVCLRAQGGPCGVSGSYYC</sequence>
<dbReference type="AlphaFoldDB" id="A0A2T7PYY7"/>
<dbReference type="InterPro" id="IPR043504">
    <property type="entry name" value="Peptidase_S1_PA_chymotrypsin"/>
</dbReference>
<gene>
    <name evidence="1" type="ORF">C0Q70_01260</name>
</gene>
<keyword evidence="2" id="KW-1185">Reference proteome</keyword>
<evidence type="ECO:0000313" key="2">
    <source>
        <dbReference type="Proteomes" id="UP000245119"/>
    </source>
</evidence>
<dbReference type="Proteomes" id="UP000245119">
    <property type="component" value="Linkage Group LG1"/>
</dbReference>
<protein>
    <submittedName>
        <fullName evidence="1">Uncharacterized protein</fullName>
    </submittedName>
</protein>
<organism evidence="1 2">
    <name type="scientific">Pomacea canaliculata</name>
    <name type="common">Golden apple snail</name>
    <dbReference type="NCBI Taxonomy" id="400727"/>
    <lineage>
        <taxon>Eukaryota</taxon>
        <taxon>Metazoa</taxon>
        <taxon>Spiralia</taxon>
        <taxon>Lophotrochozoa</taxon>
        <taxon>Mollusca</taxon>
        <taxon>Gastropoda</taxon>
        <taxon>Caenogastropoda</taxon>
        <taxon>Architaenioglossa</taxon>
        <taxon>Ampullarioidea</taxon>
        <taxon>Ampullariidae</taxon>
        <taxon>Pomacea</taxon>
    </lineage>
</organism>